<evidence type="ECO:0000256" key="1">
    <source>
        <dbReference type="SAM" id="MobiDB-lite"/>
    </source>
</evidence>
<keyword evidence="3" id="KW-1185">Reference proteome</keyword>
<dbReference type="KEGG" id="acan:ACA1_224380"/>
<dbReference type="GeneID" id="14916650"/>
<feature type="compositionally biased region" description="Basic and acidic residues" evidence="1">
    <location>
        <begin position="243"/>
        <end position="257"/>
    </location>
</feature>
<feature type="region of interest" description="Disordered" evidence="1">
    <location>
        <begin position="210"/>
        <end position="257"/>
    </location>
</feature>
<dbReference type="RefSeq" id="XP_004338072.1">
    <property type="nucleotide sequence ID" value="XM_004338024.1"/>
</dbReference>
<dbReference type="EMBL" id="KB008010">
    <property type="protein sequence ID" value="ELR16059.1"/>
    <property type="molecule type" value="Genomic_DNA"/>
</dbReference>
<feature type="region of interest" description="Disordered" evidence="1">
    <location>
        <begin position="1"/>
        <end position="20"/>
    </location>
</feature>
<organism evidence="2 3">
    <name type="scientific">Acanthamoeba castellanii (strain ATCC 30010 / Neff)</name>
    <dbReference type="NCBI Taxonomy" id="1257118"/>
    <lineage>
        <taxon>Eukaryota</taxon>
        <taxon>Amoebozoa</taxon>
        <taxon>Discosea</taxon>
        <taxon>Longamoebia</taxon>
        <taxon>Centramoebida</taxon>
        <taxon>Acanthamoebidae</taxon>
        <taxon>Acanthamoeba</taxon>
    </lineage>
</organism>
<evidence type="ECO:0000313" key="2">
    <source>
        <dbReference type="EMBL" id="ELR16059.1"/>
    </source>
</evidence>
<dbReference type="Proteomes" id="UP000011083">
    <property type="component" value="Unassembled WGS sequence"/>
</dbReference>
<feature type="region of interest" description="Disordered" evidence="1">
    <location>
        <begin position="52"/>
        <end position="92"/>
    </location>
</feature>
<reference evidence="2 3" key="1">
    <citation type="journal article" date="2013" name="Genome Biol.">
        <title>Genome of Acanthamoeba castellanii highlights extensive lateral gene transfer and early evolution of tyrosine kinase signaling.</title>
        <authorList>
            <person name="Clarke M."/>
            <person name="Lohan A.J."/>
            <person name="Liu B."/>
            <person name="Lagkouvardos I."/>
            <person name="Roy S."/>
            <person name="Zafar N."/>
            <person name="Bertelli C."/>
            <person name="Schilde C."/>
            <person name="Kianianmomeni A."/>
            <person name="Burglin T.R."/>
            <person name="Frech C."/>
            <person name="Turcotte B."/>
            <person name="Kopec K.O."/>
            <person name="Synnott J.M."/>
            <person name="Choo C."/>
            <person name="Paponov I."/>
            <person name="Finkler A."/>
            <person name="Soon Heng Tan C."/>
            <person name="Hutchins A.P."/>
            <person name="Weinmeier T."/>
            <person name="Rattei T."/>
            <person name="Chu J.S."/>
            <person name="Gimenez G."/>
            <person name="Irimia M."/>
            <person name="Rigden D.J."/>
            <person name="Fitzpatrick D.A."/>
            <person name="Lorenzo-Morales J."/>
            <person name="Bateman A."/>
            <person name="Chiu C.H."/>
            <person name="Tang P."/>
            <person name="Hegemann P."/>
            <person name="Fromm H."/>
            <person name="Raoult D."/>
            <person name="Greub G."/>
            <person name="Miranda-Saavedra D."/>
            <person name="Chen N."/>
            <person name="Nash P."/>
            <person name="Ginger M.L."/>
            <person name="Horn M."/>
            <person name="Schaap P."/>
            <person name="Caler L."/>
            <person name="Loftus B."/>
        </authorList>
    </citation>
    <scope>NUCLEOTIDE SEQUENCE [LARGE SCALE GENOMIC DNA]</scope>
    <source>
        <strain evidence="2 3">Neff</strain>
    </source>
</reference>
<name>L8GSA3_ACACF</name>
<dbReference type="AlphaFoldDB" id="L8GSA3"/>
<dbReference type="OMA" id="RTHIRTR"/>
<sequence length="507" mass="54513">MEAPKVEQASPEVAKELGEEDDAVTAYVARFAGLPSRVRILPADGSLRPLLALAGYPGEEDEEEDKKKQATEQQQNQNEDGEEEASGGSDVVNPKKQCVLEGVVVGLDFDQTLVVGAGLGAGTAGGGVRVRGGDDTVTTLQTLWAAGARLAVVTAAAASPDNARLIANLLRRLALAREFASAALDTAPLLTLLRSLAPPAAAAATAADAASTADAATTEETTTTRPATADCEQTEKEEEEVKEEEREKREERRRRLERETKRTVALLALSTGRRPGDLVRIGHSTIAFDAARSKATYRLAQITGPNAGGWSALQSLAAHEERELCAVDCLAAYMDLTASRRTREGANIPDRLLLSLDEEENGVLDENAVSKLLEEVLVEAGINPQSPEARELFQDSAELVTLDGGVKIARYRHIMCARYNKPEALLDFVTRLGQTPPKKILFVDDNSDNVFNMFHFFASRQLEQLAAGSAVEETTSVISCWFPPPEGGKAESHDPHLLALLRRMAAL</sequence>
<dbReference type="OrthoDB" id="10684815at2759"/>
<gene>
    <name evidence="2" type="ORF">ACA1_224380</name>
</gene>
<protein>
    <submittedName>
        <fullName evidence="2">Uncharacterized protein</fullName>
    </submittedName>
</protein>
<dbReference type="VEuPathDB" id="AmoebaDB:ACA1_224380"/>
<accession>L8GSA3</accession>
<feature type="compositionally biased region" description="Low complexity" evidence="1">
    <location>
        <begin position="210"/>
        <end position="230"/>
    </location>
</feature>
<evidence type="ECO:0000313" key="3">
    <source>
        <dbReference type="Proteomes" id="UP000011083"/>
    </source>
</evidence>
<proteinExistence type="predicted"/>